<dbReference type="PANTHER" id="PTHR48022:SF51">
    <property type="entry name" value="ALPHA-GLUCOSIDE TRANSPORTER, PUTATIVE (AFU_ORTHOLOGUE AFUA_6G11920)-RELATED"/>
    <property type="match status" value="1"/>
</dbReference>
<evidence type="ECO:0000256" key="3">
    <source>
        <dbReference type="ARBA" id="ARBA00022692"/>
    </source>
</evidence>
<dbReference type="GO" id="GO:0005351">
    <property type="term" value="F:carbohydrate:proton symporter activity"/>
    <property type="evidence" value="ECO:0007669"/>
    <property type="project" value="TreeGrafter"/>
</dbReference>
<feature type="transmembrane region" description="Helical" evidence="6">
    <location>
        <begin position="125"/>
        <end position="142"/>
    </location>
</feature>
<feature type="transmembrane region" description="Helical" evidence="6">
    <location>
        <begin position="148"/>
        <end position="166"/>
    </location>
</feature>
<feature type="domain" description="Major facilitator superfamily (MFS) profile" evidence="7">
    <location>
        <begin position="49"/>
        <end position="460"/>
    </location>
</feature>
<dbReference type="InterPro" id="IPR036259">
    <property type="entry name" value="MFS_trans_sf"/>
</dbReference>
<comment type="caution">
    <text evidence="8">The sequence shown here is derived from an EMBL/GenBank/DDBJ whole genome shotgun (WGS) entry which is preliminary data.</text>
</comment>
<feature type="transmembrane region" description="Helical" evidence="6">
    <location>
        <begin position="321"/>
        <end position="341"/>
    </location>
</feature>
<evidence type="ECO:0000256" key="6">
    <source>
        <dbReference type="SAM" id="Phobius"/>
    </source>
</evidence>
<dbReference type="RefSeq" id="XP_051363211.1">
    <property type="nucleotide sequence ID" value="XM_051505480.1"/>
</dbReference>
<reference evidence="8" key="2">
    <citation type="submission" date="2022-07" db="EMBL/GenBank/DDBJ databases">
        <authorList>
            <person name="Goncalves M.F.M."/>
            <person name="Hilario S."/>
            <person name="Van De Peer Y."/>
            <person name="Esteves A.C."/>
            <person name="Alves A."/>
        </authorList>
    </citation>
    <scope>NUCLEOTIDE SEQUENCE</scope>
    <source>
        <strain evidence="8">MUM 19.33</strain>
    </source>
</reference>
<evidence type="ECO:0000313" key="8">
    <source>
        <dbReference type="EMBL" id="KAI6782355.1"/>
    </source>
</evidence>
<keyword evidence="5 6" id="KW-0472">Membrane</keyword>
<evidence type="ECO:0000256" key="4">
    <source>
        <dbReference type="ARBA" id="ARBA00022989"/>
    </source>
</evidence>
<dbReference type="InterPro" id="IPR050360">
    <property type="entry name" value="MFS_Sugar_Transporters"/>
</dbReference>
<reference evidence="8" key="1">
    <citation type="journal article" date="2021" name="J Fungi (Basel)">
        <title>Genomic and Metabolomic Analyses of the Marine Fungus Emericellopsis cladophorae: Insights into Saltwater Adaptability Mechanisms and Its Biosynthetic Potential.</title>
        <authorList>
            <person name="Goncalves M.F.M."/>
            <person name="Hilario S."/>
            <person name="Van de Peer Y."/>
            <person name="Esteves A.C."/>
            <person name="Alves A."/>
        </authorList>
    </citation>
    <scope>NUCLEOTIDE SEQUENCE</scope>
    <source>
        <strain evidence="8">MUM 19.33</strain>
    </source>
</reference>
<protein>
    <recommendedName>
        <fullName evidence="7">Major facilitator superfamily (MFS) profile domain-containing protein</fullName>
    </recommendedName>
</protein>
<evidence type="ECO:0000256" key="2">
    <source>
        <dbReference type="ARBA" id="ARBA00010992"/>
    </source>
</evidence>
<evidence type="ECO:0000313" key="9">
    <source>
        <dbReference type="Proteomes" id="UP001055219"/>
    </source>
</evidence>
<evidence type="ECO:0000259" key="7">
    <source>
        <dbReference type="PROSITE" id="PS50850"/>
    </source>
</evidence>
<name>A0A9P9Y3D9_9HYPO</name>
<feature type="transmembrane region" description="Helical" evidence="6">
    <location>
        <begin position="376"/>
        <end position="401"/>
    </location>
</feature>
<comment type="subcellular location">
    <subcellularLocation>
        <location evidence="1">Membrane</location>
        <topology evidence="1">Multi-pass membrane protein</topology>
    </subcellularLocation>
</comment>
<feature type="transmembrane region" description="Helical" evidence="6">
    <location>
        <begin position="94"/>
        <end position="113"/>
    </location>
</feature>
<feature type="transmembrane region" description="Helical" evidence="6">
    <location>
        <begin position="408"/>
        <end position="426"/>
    </location>
</feature>
<feature type="transmembrane region" description="Helical" evidence="6">
    <location>
        <begin position="46"/>
        <end position="74"/>
    </location>
</feature>
<dbReference type="AlphaFoldDB" id="A0A9P9Y3D9"/>
<keyword evidence="4 6" id="KW-1133">Transmembrane helix</keyword>
<feature type="transmembrane region" description="Helical" evidence="6">
    <location>
        <begin position="178"/>
        <end position="197"/>
    </location>
</feature>
<dbReference type="EMBL" id="JAGIXG020000014">
    <property type="protein sequence ID" value="KAI6782355.1"/>
    <property type="molecule type" value="Genomic_DNA"/>
</dbReference>
<proteinExistence type="inferred from homology"/>
<feature type="transmembrane region" description="Helical" evidence="6">
    <location>
        <begin position="212"/>
        <end position="231"/>
    </location>
</feature>
<feature type="transmembrane region" description="Helical" evidence="6">
    <location>
        <begin position="438"/>
        <end position="456"/>
    </location>
</feature>
<dbReference type="Pfam" id="PF00083">
    <property type="entry name" value="Sugar_tr"/>
    <property type="match status" value="1"/>
</dbReference>
<keyword evidence="3 6" id="KW-0812">Transmembrane</keyword>
<feature type="transmembrane region" description="Helical" evidence="6">
    <location>
        <begin position="348"/>
        <end position="370"/>
    </location>
</feature>
<dbReference type="Proteomes" id="UP001055219">
    <property type="component" value="Unassembled WGS sequence"/>
</dbReference>
<keyword evidence="9" id="KW-1185">Reference proteome</keyword>
<accession>A0A9P9Y3D9</accession>
<dbReference type="PROSITE" id="PS50850">
    <property type="entry name" value="MFS"/>
    <property type="match status" value="1"/>
</dbReference>
<comment type="similarity">
    <text evidence="2">Belongs to the major facilitator superfamily. Sugar transporter (TC 2.A.1.1) family.</text>
</comment>
<dbReference type="GO" id="GO:0016020">
    <property type="term" value="C:membrane"/>
    <property type="evidence" value="ECO:0007669"/>
    <property type="project" value="UniProtKB-SubCell"/>
</dbReference>
<dbReference type="Gene3D" id="1.20.1250.20">
    <property type="entry name" value="MFS general substrate transporter like domains"/>
    <property type="match status" value="1"/>
</dbReference>
<dbReference type="OrthoDB" id="6612291at2759"/>
<sequence length="488" mass="53154">MAEQVKSFPEAEVAGIEDQKTTAVDVDHQLEHALTVKLVLKHHPALVWWCFFWAMAGVGWGFDAQINGAVLSVASFRRDYGYMLNSEAVLPADWQVAFNTCSSIGQFFGGFLYSYVADRIGRKNSMYIGVLIVTGGILGEIFSRANAAFVVSKLILGFGLGFYLTLGPLCTSEIAPVVLRGMATAGVNLGVTLGQLLSNAVTKALGEREDRWAYAGPFATQLFFCLFLGALRPLAPETPWYLDRNGRRDEAMRSIRKLEEISSSSEQGSIVKCFKGTDRVRTMISTGVFFCQHFVGIVFVLGYSTYFFQLAGLPTACSFDLAVGVTACGVVGNICSWFVVNSFGRRKIFLSGMVTLTSLLLLIGIMDLVPTSAAQWVQAALTVIWAFCYFATIGAMAFAILGEASSTALRAPTMALAVNLIVPYMVNLDQGNLQGKVGFVFGGLGVLATVWAWFYVPELKGRTFDEIDTMFQARVPPHKMGSYVLHGV</sequence>
<feature type="transmembrane region" description="Helical" evidence="6">
    <location>
        <begin position="288"/>
        <end position="309"/>
    </location>
</feature>
<evidence type="ECO:0000256" key="5">
    <source>
        <dbReference type="ARBA" id="ARBA00023136"/>
    </source>
</evidence>
<dbReference type="InterPro" id="IPR005828">
    <property type="entry name" value="MFS_sugar_transport-like"/>
</dbReference>
<evidence type="ECO:0000256" key="1">
    <source>
        <dbReference type="ARBA" id="ARBA00004141"/>
    </source>
</evidence>
<dbReference type="InterPro" id="IPR020846">
    <property type="entry name" value="MFS_dom"/>
</dbReference>
<dbReference type="GeneID" id="75834912"/>
<dbReference type="PANTHER" id="PTHR48022">
    <property type="entry name" value="PLASTIDIC GLUCOSE TRANSPORTER 4"/>
    <property type="match status" value="1"/>
</dbReference>
<gene>
    <name evidence="8" type="ORF">J7T54_008441</name>
</gene>
<dbReference type="SUPFAM" id="SSF103473">
    <property type="entry name" value="MFS general substrate transporter"/>
    <property type="match status" value="1"/>
</dbReference>
<organism evidence="8 9">
    <name type="scientific">Emericellopsis cladophorae</name>
    <dbReference type="NCBI Taxonomy" id="2686198"/>
    <lineage>
        <taxon>Eukaryota</taxon>
        <taxon>Fungi</taxon>
        <taxon>Dikarya</taxon>
        <taxon>Ascomycota</taxon>
        <taxon>Pezizomycotina</taxon>
        <taxon>Sordariomycetes</taxon>
        <taxon>Hypocreomycetidae</taxon>
        <taxon>Hypocreales</taxon>
        <taxon>Bionectriaceae</taxon>
        <taxon>Emericellopsis</taxon>
    </lineage>
</organism>